<proteinExistence type="predicted"/>
<dbReference type="Gene3D" id="3.40.50.12780">
    <property type="entry name" value="N-terminal domain of ligase-like"/>
    <property type="match status" value="1"/>
</dbReference>
<organism evidence="4 5">
    <name type="scientific">Myceligenerans pegani</name>
    <dbReference type="NCBI Taxonomy" id="2776917"/>
    <lineage>
        <taxon>Bacteria</taxon>
        <taxon>Bacillati</taxon>
        <taxon>Actinomycetota</taxon>
        <taxon>Actinomycetes</taxon>
        <taxon>Micrococcales</taxon>
        <taxon>Promicromonosporaceae</taxon>
        <taxon>Myceligenerans</taxon>
    </lineage>
</organism>
<feature type="domain" description="AMP-binding enzyme C-terminal" evidence="3">
    <location>
        <begin position="528"/>
        <end position="602"/>
    </location>
</feature>
<dbReference type="PANTHER" id="PTHR43767:SF1">
    <property type="entry name" value="NONRIBOSOMAL PEPTIDE SYNTHASE PES1 (EUROFUNG)-RELATED"/>
    <property type="match status" value="1"/>
</dbReference>
<protein>
    <submittedName>
        <fullName evidence="4">AMP-binding protein</fullName>
    </submittedName>
</protein>
<dbReference type="Gene3D" id="3.30.300.30">
    <property type="match status" value="1"/>
</dbReference>
<evidence type="ECO:0000259" key="2">
    <source>
        <dbReference type="Pfam" id="PF00501"/>
    </source>
</evidence>
<dbReference type="InterPro" id="IPR025110">
    <property type="entry name" value="AMP-bd_C"/>
</dbReference>
<evidence type="ECO:0000313" key="4">
    <source>
        <dbReference type="EMBL" id="MBE1874648.1"/>
    </source>
</evidence>
<feature type="region of interest" description="Disordered" evidence="1">
    <location>
        <begin position="34"/>
        <end position="58"/>
    </location>
</feature>
<evidence type="ECO:0000256" key="1">
    <source>
        <dbReference type="SAM" id="MobiDB-lite"/>
    </source>
</evidence>
<gene>
    <name evidence="4" type="ORF">IHE71_02865</name>
</gene>
<keyword evidence="5" id="KW-1185">Reference proteome</keyword>
<dbReference type="InterPro" id="IPR050237">
    <property type="entry name" value="ATP-dep_AMP-bd_enzyme"/>
</dbReference>
<dbReference type="Proteomes" id="UP000625527">
    <property type="component" value="Unassembled WGS sequence"/>
</dbReference>
<dbReference type="Pfam" id="PF00501">
    <property type="entry name" value="AMP-binding"/>
    <property type="match status" value="1"/>
</dbReference>
<dbReference type="PANTHER" id="PTHR43767">
    <property type="entry name" value="LONG-CHAIN-FATTY-ACID--COA LIGASE"/>
    <property type="match status" value="1"/>
</dbReference>
<sequence length="613" mass="65808">MTRRRPSGRSARWRPRRGGCPGQLECYFIHAQQDRRRTRTGAPPVTPPSPRGLPAKGGIVPTDATTPTYTADLAQASRSENVFTQGFHLVRSGVLAPTSRLDRDLRAVWQLLTWGPSIAGGYRAGAVRAPGQTAVVDEHRSLTFAEIDERTDRLAGALEENGVGLRTPVAILSRNHAGLIEAMVALAKIGAQTLLLNSGLSAEQVGTVLAEHSPAVLLADREFLDARPAVPAGTRVLSTWDEDSAGLPTAPDLDLLIEAGTPRRSRIPEEPGRTIVMTSGTTSAPRGARRPQPHGLSEAASLLSRIPLRTGERLMIPTPIFHTWGLAAMQLGMALHAELVLRRRFDAEATLAAIEERRVTALIAVPVMLQRILDLPLAVRERYDTSSLHVVAFSGAAMPADQVTRFLDAFGPVLYNLYGSTEASWVSIADPTDLAAAPATAGRPPLGTRIGILDDDGAPLPQGVTGQICVGNGMHFDGYTDGAGRPMYGDLMATGDKGYLDAEGRLFVVGRTDDMIVSGGENVFPRPVEEALVAMPDVVEATVVGVPDAQFGQRLAAYVVPRTRGELDADTVRERLRARLPRFSIPRDVFFLDGLPRNPTGKVVKRMLPGMPG</sequence>
<reference evidence="4 5" key="1">
    <citation type="submission" date="2020-10" db="EMBL/GenBank/DDBJ databases">
        <title>Myceligenerans pegani sp. nov., an endophytic actinomycete isolated from Peganum harmala L. in Xinjiang, China.</title>
        <authorList>
            <person name="Xin L."/>
        </authorList>
    </citation>
    <scope>NUCLEOTIDE SEQUENCE [LARGE SCALE GENOMIC DNA]</scope>
    <source>
        <strain evidence="4 5">TRM65318</strain>
    </source>
</reference>
<feature type="region of interest" description="Disordered" evidence="1">
    <location>
        <begin position="275"/>
        <end position="294"/>
    </location>
</feature>
<accession>A0ABR9MTE1</accession>
<feature type="domain" description="AMP-dependent synthetase/ligase" evidence="2">
    <location>
        <begin position="126"/>
        <end position="479"/>
    </location>
</feature>
<dbReference type="InterPro" id="IPR045851">
    <property type="entry name" value="AMP-bd_C_sf"/>
</dbReference>
<evidence type="ECO:0000259" key="3">
    <source>
        <dbReference type="Pfam" id="PF13193"/>
    </source>
</evidence>
<dbReference type="EMBL" id="JADAQT010000044">
    <property type="protein sequence ID" value="MBE1874648.1"/>
    <property type="molecule type" value="Genomic_DNA"/>
</dbReference>
<evidence type="ECO:0000313" key="5">
    <source>
        <dbReference type="Proteomes" id="UP000625527"/>
    </source>
</evidence>
<dbReference type="InterPro" id="IPR000873">
    <property type="entry name" value="AMP-dep_synth/lig_dom"/>
</dbReference>
<dbReference type="InterPro" id="IPR042099">
    <property type="entry name" value="ANL_N_sf"/>
</dbReference>
<dbReference type="Pfam" id="PF13193">
    <property type="entry name" value="AMP-binding_C"/>
    <property type="match status" value="1"/>
</dbReference>
<comment type="caution">
    <text evidence="4">The sequence shown here is derived from an EMBL/GenBank/DDBJ whole genome shotgun (WGS) entry which is preliminary data.</text>
</comment>
<dbReference type="SUPFAM" id="SSF56801">
    <property type="entry name" value="Acetyl-CoA synthetase-like"/>
    <property type="match status" value="1"/>
</dbReference>
<name>A0ABR9MTE1_9MICO</name>